<accession>A0A7K1L5B6</accession>
<dbReference type="Proteomes" id="UP000432015">
    <property type="component" value="Unassembled WGS sequence"/>
</dbReference>
<feature type="coiled-coil region" evidence="1">
    <location>
        <begin position="406"/>
        <end position="433"/>
    </location>
</feature>
<evidence type="ECO:0000256" key="1">
    <source>
        <dbReference type="SAM" id="Coils"/>
    </source>
</evidence>
<keyword evidence="1" id="KW-0175">Coiled coil</keyword>
<sequence length="630" mass="67197">MTAPAAAVRADRFARLWMRGELHSSPTDPVGAVVTHLTEEFDAADVTFRPWKPARGAADRSMATTASWRDPDAGLVVAALVVGERAGPDEPDRVEWGCSAYADHGWSGAADSPAATLALAGAGVRDPSGVPVFAGPVIAADAPNWTELETSEIGASEMPGSPPLGRLIVMATADDHERLTRALADPARTTGVLITAAPGPAGPTPDELAATVWPGLCTVVVASARARKSLARRLPQRPVPVGGARWFAPATRAGDAARDVVFSKAALRRPGWSEPLFANCATACVRHAPTGPAAEAAALLDEHPLLRRLTAPGDAAVPARPPALPVPRLPEPDPPKPAPPKPPAVPEPSGQAEPAGAKAELARLREAHQRLCEQHRQLRDKHQRTCTQVASLDEQLQQTRPQLNLLADLTAENDTLLAENQRLSAERDTAVRERGILAHRLAALTRAGQAGPDAAVVTDTVPGSMRELLAQAADQYPLLDFTRLDPDPSDRLDHHPKADGWRRKLADAFTSLHHYATAKRRCLDNGRPPGPDLATFYAFLTSGHPGALISAHIIAMSESDMSERNHRYRQARTFPVDPSTDPSGRAFMGAHIKLDTLAPAPRVHFLDVLADRAKIHIGYVGEHLPSARTN</sequence>
<feature type="compositionally biased region" description="Pro residues" evidence="2">
    <location>
        <begin position="335"/>
        <end position="346"/>
    </location>
</feature>
<dbReference type="RefSeq" id="WP_156218641.1">
    <property type="nucleotide sequence ID" value="NZ_WOFH01000008.1"/>
</dbReference>
<keyword evidence="4" id="KW-1185">Reference proteome</keyword>
<evidence type="ECO:0000256" key="2">
    <source>
        <dbReference type="SAM" id="MobiDB-lite"/>
    </source>
</evidence>
<evidence type="ECO:0000313" key="3">
    <source>
        <dbReference type="EMBL" id="MUN39483.1"/>
    </source>
</evidence>
<proteinExistence type="predicted"/>
<feature type="region of interest" description="Disordered" evidence="2">
    <location>
        <begin position="313"/>
        <end position="358"/>
    </location>
</feature>
<feature type="compositionally biased region" description="Pro residues" evidence="2">
    <location>
        <begin position="319"/>
        <end position="329"/>
    </location>
</feature>
<protein>
    <submittedName>
        <fullName evidence="3">Uncharacterized protein</fullName>
    </submittedName>
</protein>
<dbReference type="AlphaFoldDB" id="A0A7K1L5B6"/>
<comment type="caution">
    <text evidence="3">The sequence shown here is derived from an EMBL/GenBank/DDBJ whole genome shotgun (WGS) entry which is preliminary data.</text>
</comment>
<dbReference type="EMBL" id="WOFH01000008">
    <property type="protein sequence ID" value="MUN39483.1"/>
    <property type="molecule type" value="Genomic_DNA"/>
</dbReference>
<gene>
    <name evidence="3" type="ORF">GNZ18_23205</name>
</gene>
<organism evidence="3 4">
    <name type="scientific">Actinomadura litoris</name>
    <dbReference type="NCBI Taxonomy" id="2678616"/>
    <lineage>
        <taxon>Bacteria</taxon>
        <taxon>Bacillati</taxon>
        <taxon>Actinomycetota</taxon>
        <taxon>Actinomycetes</taxon>
        <taxon>Streptosporangiales</taxon>
        <taxon>Thermomonosporaceae</taxon>
        <taxon>Actinomadura</taxon>
    </lineage>
</organism>
<evidence type="ECO:0000313" key="4">
    <source>
        <dbReference type="Proteomes" id="UP000432015"/>
    </source>
</evidence>
<reference evidence="3 4" key="1">
    <citation type="submission" date="2019-11" db="EMBL/GenBank/DDBJ databases">
        <authorList>
            <person name="Cao P."/>
        </authorList>
    </citation>
    <scope>NUCLEOTIDE SEQUENCE [LARGE SCALE GENOMIC DNA]</scope>
    <source>
        <strain evidence="3 4">NEAU-AAG5</strain>
    </source>
</reference>
<name>A0A7K1L5B6_9ACTN</name>